<proteinExistence type="predicted"/>
<keyword evidence="2" id="KW-0812">Transmembrane</keyword>
<gene>
    <name evidence="3" type="ORF">HPS36_07295</name>
</gene>
<dbReference type="EMBL" id="CP053941">
    <property type="protein sequence ID" value="QKG92659.1"/>
    <property type="molecule type" value="Genomic_DNA"/>
</dbReference>
<feature type="region of interest" description="Disordered" evidence="1">
    <location>
        <begin position="115"/>
        <end position="139"/>
    </location>
</feature>
<sequence length="139" mass="14442">MQPTQILRLEGAGLAAVATATYFTIGGPIWLFVVLALAPDVSMLAYLGGARVGSTVYNVFHTYLAPAALGVVGVWFTVTPLTLIALVWAAHIGVDRAVGYGLKYPTGFKHTHLSGDTDDGTPAGNPAELVSSAAGKRDD</sequence>
<dbReference type="InterPro" id="IPR025356">
    <property type="entry name" value="DUF4260"/>
</dbReference>
<dbReference type="GeneID" id="55594795"/>
<evidence type="ECO:0000313" key="4">
    <source>
        <dbReference type="Proteomes" id="UP000505020"/>
    </source>
</evidence>
<dbReference type="AlphaFoldDB" id="A0A7D4CSN9"/>
<dbReference type="Proteomes" id="UP000505020">
    <property type="component" value="Chromosome"/>
</dbReference>
<keyword evidence="2" id="KW-0472">Membrane</keyword>
<name>A0A7D4CSN9_9EURY</name>
<accession>A0A7D4CSN9</accession>
<keyword evidence="2" id="KW-1133">Transmembrane helix</keyword>
<dbReference type="RefSeq" id="WP_137716847.1">
    <property type="nucleotide sequence ID" value="NZ_CP053941.1"/>
</dbReference>
<evidence type="ECO:0000256" key="1">
    <source>
        <dbReference type="SAM" id="MobiDB-lite"/>
    </source>
</evidence>
<reference evidence="3 4" key="1">
    <citation type="submission" date="2020-05" db="EMBL/GenBank/DDBJ databases">
        <title>Halorubrum RHB-C sp.nov., an extremely halophilic archaeon isolated from solar salt farm.</title>
        <authorList>
            <person name="Ho H."/>
            <person name="Danganan R.E."/>
            <person name="Dedeles G.R."/>
            <person name="Kim S.-G."/>
        </authorList>
    </citation>
    <scope>NUCLEOTIDE SEQUENCE [LARGE SCALE GENOMIC DNA]</scope>
    <source>
        <strain evidence="3 4">RHB-C</strain>
    </source>
</reference>
<dbReference type="Pfam" id="PF14079">
    <property type="entry name" value="DUF4260"/>
    <property type="match status" value="1"/>
</dbReference>
<protein>
    <submittedName>
        <fullName evidence="3">DUF4260 domain-containing protein</fullName>
    </submittedName>
</protein>
<feature type="transmembrane region" description="Helical" evidence="2">
    <location>
        <begin position="12"/>
        <end position="38"/>
    </location>
</feature>
<keyword evidence="4" id="KW-1185">Reference proteome</keyword>
<dbReference type="KEGG" id="hsai:HPS36_07295"/>
<organism evidence="3 4">
    <name type="scientific">Halorubrum salinarum</name>
    <dbReference type="NCBI Taxonomy" id="2739057"/>
    <lineage>
        <taxon>Archaea</taxon>
        <taxon>Methanobacteriati</taxon>
        <taxon>Methanobacteriota</taxon>
        <taxon>Stenosarchaea group</taxon>
        <taxon>Halobacteria</taxon>
        <taxon>Halobacteriales</taxon>
        <taxon>Haloferacaceae</taxon>
        <taxon>Halorubrum</taxon>
    </lineage>
</organism>
<feature type="transmembrane region" description="Helical" evidence="2">
    <location>
        <begin position="63"/>
        <end position="88"/>
    </location>
</feature>
<evidence type="ECO:0000256" key="2">
    <source>
        <dbReference type="SAM" id="Phobius"/>
    </source>
</evidence>
<evidence type="ECO:0000313" key="3">
    <source>
        <dbReference type="EMBL" id="QKG92659.1"/>
    </source>
</evidence>